<sequence length="287" mass="31026">MLENINDLLKKKQILILTIEFILECWPFGSVSSLFSFNCVDSLSFSISNSRLKRSFLHCSVFSSSLNTSSSLSSSLLSSSLSLSPSSSSNLSFKPTNLSSSSELQSDSDNSASSSKKSLAETTSNSWDWNCPEQKPISCCVDTIASESLNKGDKLFGIDLISLFKSFSFSLFMSSSLLSDNKTNLCFFFLGNSISWSKRFSNLTHYLSKITKNYKLILDNKKLSSSSSSSSPSIALFSSSSSSSIISFSSPIIDSSSFLSPLIDSSSLLSIASSSDDNSLATLELPS</sequence>
<evidence type="ECO:0000313" key="1">
    <source>
        <dbReference type="EMBL" id="KAE9523677.1"/>
    </source>
</evidence>
<dbReference type="EMBL" id="VYZN01000078">
    <property type="protein sequence ID" value="KAE9523677.1"/>
    <property type="molecule type" value="Genomic_DNA"/>
</dbReference>
<dbReference type="AlphaFoldDB" id="A0A6G0T196"/>
<organism evidence="1 2">
    <name type="scientific">Aphis glycines</name>
    <name type="common">Soybean aphid</name>
    <dbReference type="NCBI Taxonomy" id="307491"/>
    <lineage>
        <taxon>Eukaryota</taxon>
        <taxon>Metazoa</taxon>
        <taxon>Ecdysozoa</taxon>
        <taxon>Arthropoda</taxon>
        <taxon>Hexapoda</taxon>
        <taxon>Insecta</taxon>
        <taxon>Pterygota</taxon>
        <taxon>Neoptera</taxon>
        <taxon>Paraneoptera</taxon>
        <taxon>Hemiptera</taxon>
        <taxon>Sternorrhyncha</taxon>
        <taxon>Aphidomorpha</taxon>
        <taxon>Aphidoidea</taxon>
        <taxon>Aphididae</taxon>
        <taxon>Aphidini</taxon>
        <taxon>Aphis</taxon>
        <taxon>Aphis</taxon>
    </lineage>
</organism>
<comment type="caution">
    <text evidence="1">The sequence shown here is derived from an EMBL/GenBank/DDBJ whole genome shotgun (WGS) entry which is preliminary data.</text>
</comment>
<evidence type="ECO:0000313" key="2">
    <source>
        <dbReference type="Proteomes" id="UP000475862"/>
    </source>
</evidence>
<proteinExistence type="predicted"/>
<keyword evidence="2" id="KW-1185">Reference proteome</keyword>
<reference evidence="1 2" key="1">
    <citation type="submission" date="2019-08" db="EMBL/GenBank/DDBJ databases">
        <title>The genome of the soybean aphid Biotype 1, its phylome, world population structure and adaptation to the North American continent.</title>
        <authorList>
            <person name="Giordano R."/>
            <person name="Donthu R.K."/>
            <person name="Hernandez A.G."/>
            <person name="Wright C.L."/>
            <person name="Zimin A.V."/>
        </authorList>
    </citation>
    <scope>NUCLEOTIDE SEQUENCE [LARGE SCALE GENOMIC DNA]</scope>
    <source>
        <tissue evidence="1">Whole aphids</tissue>
    </source>
</reference>
<protein>
    <submittedName>
        <fullName evidence="1">Uncharacterized protein</fullName>
    </submittedName>
</protein>
<dbReference type="Proteomes" id="UP000475862">
    <property type="component" value="Unassembled WGS sequence"/>
</dbReference>
<accession>A0A6G0T196</accession>
<name>A0A6G0T196_APHGL</name>
<gene>
    <name evidence="1" type="ORF">AGLY_015895</name>
</gene>